<comment type="caution">
    <text evidence="1">The sequence shown here is derived from an EMBL/GenBank/DDBJ whole genome shotgun (WGS) entry which is preliminary data.</text>
</comment>
<protein>
    <submittedName>
        <fullName evidence="1">Uncharacterized protein</fullName>
    </submittedName>
</protein>
<dbReference type="EMBL" id="AFCU01000806">
    <property type="protein sequence ID" value="EHC88988.1"/>
    <property type="molecule type" value="Genomic_DNA"/>
</dbReference>
<sequence length="30" mass="3500">MVLSLTKQCYLVMEGDNNCTTDYQITFLVR</sequence>
<evidence type="ECO:0000313" key="1">
    <source>
        <dbReference type="EMBL" id="EHC88988.1"/>
    </source>
</evidence>
<accession>G5QZZ0</accession>
<reference evidence="1 2" key="1">
    <citation type="journal article" date="2011" name="BMC Genomics">
        <title>Genome sequencing reveals diversification of virulence factor content and possible host adaptation in distinct subpopulations of Salmonella enterica.</title>
        <authorList>
            <person name="den Bakker H.C."/>
            <person name="Moreno Switt A.I."/>
            <person name="Govoni G."/>
            <person name="Cummings C.A."/>
            <person name="Ranieri M.L."/>
            <person name="Degoricija L."/>
            <person name="Hoelzer K."/>
            <person name="Rodriguez-Rivera L.D."/>
            <person name="Brown S."/>
            <person name="Bolchacova E."/>
            <person name="Furtado M.R."/>
            <person name="Wiedmann M."/>
        </authorList>
    </citation>
    <scope>NUCLEOTIDE SEQUENCE [LARGE SCALE GENOMIC DNA]</scope>
    <source>
        <strain evidence="1 2">A4-543</strain>
    </source>
</reference>
<organism evidence="1 2">
    <name type="scientific">Salmonella enterica subsp. enterica serovar Senftenberg str. A4-543</name>
    <dbReference type="NCBI Taxonomy" id="913082"/>
    <lineage>
        <taxon>Bacteria</taxon>
        <taxon>Pseudomonadati</taxon>
        <taxon>Pseudomonadota</taxon>
        <taxon>Gammaproteobacteria</taxon>
        <taxon>Enterobacterales</taxon>
        <taxon>Enterobacteriaceae</taxon>
        <taxon>Salmonella</taxon>
    </lineage>
</organism>
<proteinExistence type="predicted"/>
<gene>
    <name evidence="1" type="ORF">LTSESEN_2520</name>
</gene>
<dbReference type="BioCyc" id="SENT913082:G120J-4230-MONOMER"/>
<evidence type="ECO:0000313" key="2">
    <source>
        <dbReference type="Proteomes" id="UP000005065"/>
    </source>
</evidence>
<dbReference type="Proteomes" id="UP000005065">
    <property type="component" value="Unassembled WGS sequence"/>
</dbReference>
<dbReference type="AlphaFoldDB" id="G5QZZ0"/>
<name>G5QZZ0_SALSE</name>